<evidence type="ECO:0000313" key="1">
    <source>
        <dbReference type="EMBL" id="AOZ96926.1"/>
    </source>
</evidence>
<accession>A0A1D9P2U7</accession>
<dbReference type="AlphaFoldDB" id="A0A1D9P2U7"/>
<organism evidence="1 2">
    <name type="scientific">Butyrivibrio hungatei</name>
    <dbReference type="NCBI Taxonomy" id="185008"/>
    <lineage>
        <taxon>Bacteria</taxon>
        <taxon>Bacillati</taxon>
        <taxon>Bacillota</taxon>
        <taxon>Clostridia</taxon>
        <taxon>Lachnospirales</taxon>
        <taxon>Lachnospiraceae</taxon>
        <taxon>Butyrivibrio</taxon>
    </lineage>
</organism>
<proteinExistence type="predicted"/>
<dbReference type="RefSeq" id="WP_202816786.1">
    <property type="nucleotide sequence ID" value="NZ_CP017831.1"/>
</dbReference>
<sequence>MALDVAIKDIPAATLSFASGQDIDTVLYNFGGALEADLVGNSIGEFVGIGFDAALSAVKSTIRETASEAIGCSCQKSEKVILEIEGDSLEKTAESLHKEYIDKISNNIEKAELKSEISLEAESFRELSDIKTELLKGEGEIGTYRELLDSGEIGDNITPHHMPSAEYMSRHGVTKKDGLCMNVEMPSPGKGGRHRLTRTYGHNMTNSQKQFYYSLAPREALAFDIRDMMKIYREQGLYKQIRPQLQKYIIEYENRMPELFGK</sequence>
<dbReference type="Proteomes" id="UP000179284">
    <property type="component" value="Chromosome I"/>
</dbReference>
<keyword evidence="2" id="KW-1185">Reference proteome</keyword>
<dbReference type="EMBL" id="CP017831">
    <property type="protein sequence ID" value="AOZ96926.1"/>
    <property type="molecule type" value="Genomic_DNA"/>
</dbReference>
<dbReference type="KEGG" id="bhu:bhn_I1893"/>
<evidence type="ECO:0000313" key="2">
    <source>
        <dbReference type="Proteomes" id="UP000179284"/>
    </source>
</evidence>
<name>A0A1D9P2U7_9FIRM</name>
<protein>
    <submittedName>
        <fullName evidence="1">Uncharacterized protein</fullName>
    </submittedName>
</protein>
<reference evidence="2" key="1">
    <citation type="submission" date="2016-10" db="EMBL/GenBank/DDBJ databases">
        <title>The complete genome sequence of the rumen bacterium Butyrivibrio hungatei MB2003.</title>
        <authorList>
            <person name="Palevich N."/>
            <person name="Kelly W.J."/>
            <person name="Leahy S.C."/>
            <person name="Altermann E."/>
            <person name="Rakonjac J."/>
            <person name="Attwood G.T."/>
        </authorList>
    </citation>
    <scope>NUCLEOTIDE SEQUENCE [LARGE SCALE GENOMIC DNA]</scope>
    <source>
        <strain evidence="2">MB2003</strain>
    </source>
</reference>
<gene>
    <name evidence="1" type="ORF">bhn_I1893</name>
</gene>